<protein>
    <submittedName>
        <fullName evidence="2">Beta domain containing protein</fullName>
    </submittedName>
</protein>
<proteinExistence type="predicted"/>
<dbReference type="EMBL" id="AWUE01024882">
    <property type="protein sequence ID" value="OMO49427.1"/>
    <property type="molecule type" value="Genomic_DNA"/>
</dbReference>
<feature type="region of interest" description="Disordered" evidence="1">
    <location>
        <begin position="137"/>
        <end position="162"/>
    </location>
</feature>
<evidence type="ECO:0000256" key="1">
    <source>
        <dbReference type="SAM" id="MobiDB-lite"/>
    </source>
</evidence>
<comment type="caution">
    <text evidence="2">The sequence shown here is derived from an EMBL/GenBank/DDBJ whole genome shotgun (WGS) entry which is preliminary data.</text>
</comment>
<keyword evidence="3" id="KW-1185">Reference proteome</keyword>
<dbReference type="Proteomes" id="UP000187203">
    <property type="component" value="Unassembled WGS sequence"/>
</dbReference>
<evidence type="ECO:0000313" key="3">
    <source>
        <dbReference type="Proteomes" id="UP000187203"/>
    </source>
</evidence>
<name>A0A1R3FUE0_9ROSI</name>
<accession>A0A1R3FUE0</accession>
<reference evidence="3" key="1">
    <citation type="submission" date="2013-09" db="EMBL/GenBank/DDBJ databases">
        <title>Corchorus olitorius genome sequencing.</title>
        <authorList>
            <person name="Alam M."/>
            <person name="Haque M.S."/>
            <person name="Islam M.S."/>
            <person name="Emdad E.M."/>
            <person name="Islam M.M."/>
            <person name="Ahmed B."/>
            <person name="Halim A."/>
            <person name="Hossen Q.M.M."/>
            <person name="Hossain M.Z."/>
            <person name="Ahmed R."/>
            <person name="Khan M.M."/>
            <person name="Islam R."/>
            <person name="Rashid M.M."/>
            <person name="Khan S.A."/>
            <person name="Rahman M.S."/>
            <person name="Alam M."/>
            <person name="Yahiya A.S."/>
            <person name="Khan M.S."/>
            <person name="Azam M.S."/>
            <person name="Haque T."/>
            <person name="Lashkar M.Z.H."/>
            <person name="Akhand A.I."/>
            <person name="Morshed G."/>
            <person name="Roy S."/>
            <person name="Uddin K.S."/>
            <person name="Rabeya T."/>
            <person name="Hossain A.S."/>
            <person name="Chowdhury A."/>
            <person name="Snigdha A.R."/>
            <person name="Mortoza M.S."/>
            <person name="Matin S.A."/>
            <person name="Hoque S.M.E."/>
            <person name="Islam M.K."/>
            <person name="Roy D.K."/>
            <person name="Haider R."/>
            <person name="Moosa M.M."/>
            <person name="Elias S.M."/>
            <person name="Hasan A.M."/>
            <person name="Jahan S."/>
            <person name="Shafiuddin M."/>
            <person name="Mahmood N."/>
            <person name="Shommy N.S."/>
        </authorList>
    </citation>
    <scope>NUCLEOTIDE SEQUENCE [LARGE SCALE GENOMIC DNA]</scope>
    <source>
        <strain evidence="3">cv. O-4</strain>
    </source>
</reference>
<evidence type="ECO:0000313" key="2">
    <source>
        <dbReference type="EMBL" id="OMO49427.1"/>
    </source>
</evidence>
<dbReference type="AlphaFoldDB" id="A0A1R3FUE0"/>
<organism evidence="2 3">
    <name type="scientific">Corchorus olitorius</name>
    <dbReference type="NCBI Taxonomy" id="93759"/>
    <lineage>
        <taxon>Eukaryota</taxon>
        <taxon>Viridiplantae</taxon>
        <taxon>Streptophyta</taxon>
        <taxon>Embryophyta</taxon>
        <taxon>Tracheophyta</taxon>
        <taxon>Spermatophyta</taxon>
        <taxon>Magnoliopsida</taxon>
        <taxon>eudicotyledons</taxon>
        <taxon>Gunneridae</taxon>
        <taxon>Pentapetalae</taxon>
        <taxon>rosids</taxon>
        <taxon>malvids</taxon>
        <taxon>Malvales</taxon>
        <taxon>Malvaceae</taxon>
        <taxon>Grewioideae</taxon>
        <taxon>Apeibeae</taxon>
        <taxon>Corchorus</taxon>
    </lineage>
</organism>
<sequence>MPYCEAPVTQTVPTKATQPIISHSTNAVGNTFTPGPVASSVDNIATPNNESASHPFLSTIIGAFIVLSAAMPPKPKTTTNDDIINHLTTTFSSQFQDLNSSIAEITSALSVQTATITDLQHKIAKIEKAPHFLLPSPSLASHPTSDPPTDLPSLSSCTNAWL</sequence>
<gene>
    <name evidence="2" type="ORF">COLO4_38559</name>
</gene>